<dbReference type="RefSeq" id="WP_079686686.1">
    <property type="nucleotide sequence ID" value="NZ_FUZU01000001.1"/>
</dbReference>
<organism evidence="2 3">
    <name type="scientific">Ohtaekwangia koreensis</name>
    <dbReference type="NCBI Taxonomy" id="688867"/>
    <lineage>
        <taxon>Bacteria</taxon>
        <taxon>Pseudomonadati</taxon>
        <taxon>Bacteroidota</taxon>
        <taxon>Cytophagia</taxon>
        <taxon>Cytophagales</taxon>
        <taxon>Fulvivirgaceae</taxon>
        <taxon>Ohtaekwangia</taxon>
    </lineage>
</organism>
<evidence type="ECO:0000259" key="1">
    <source>
        <dbReference type="Pfam" id="PF09345"/>
    </source>
</evidence>
<dbReference type="AlphaFoldDB" id="A0A1T5KIY6"/>
<dbReference type="Proteomes" id="UP000190961">
    <property type="component" value="Unassembled WGS sequence"/>
</dbReference>
<keyword evidence="3" id="KW-1185">Reference proteome</keyword>
<dbReference type="Pfam" id="PF09345">
    <property type="entry name" value="SiaC"/>
    <property type="match status" value="1"/>
</dbReference>
<sequence length="127" mass="14819">MEDLKIIGEKNIFFIPNVNFSIETGICELDGESYLENTFAFYAPLLKWLEDYMVYFNKPITFNFGLSYFNTSSSRSILDILNTLKQYEKQGGSVTVNWKIRDWDQDMKQDVEDFSIDSNLPIHTLSC</sequence>
<accession>A0A1T5KIY6</accession>
<dbReference type="OrthoDB" id="5297629at2"/>
<feature type="domain" description="SiaC family regulatory phosphoprotein" evidence="1">
    <location>
        <begin position="15"/>
        <end position="125"/>
    </location>
</feature>
<protein>
    <recommendedName>
        <fullName evidence="1">SiaC family regulatory phosphoprotein domain-containing protein</fullName>
    </recommendedName>
</protein>
<dbReference type="InterPro" id="IPR018530">
    <property type="entry name" value="SiaC"/>
</dbReference>
<dbReference type="EMBL" id="FUZU01000001">
    <property type="protein sequence ID" value="SKC63419.1"/>
    <property type="molecule type" value="Genomic_DNA"/>
</dbReference>
<gene>
    <name evidence="2" type="ORF">SAMN05660236_2218</name>
</gene>
<proteinExistence type="predicted"/>
<evidence type="ECO:0000313" key="2">
    <source>
        <dbReference type="EMBL" id="SKC63419.1"/>
    </source>
</evidence>
<name>A0A1T5KIY6_9BACT</name>
<evidence type="ECO:0000313" key="3">
    <source>
        <dbReference type="Proteomes" id="UP000190961"/>
    </source>
</evidence>
<dbReference type="STRING" id="688867.SAMN05660236_2218"/>
<reference evidence="2 3" key="1">
    <citation type="submission" date="2017-02" db="EMBL/GenBank/DDBJ databases">
        <authorList>
            <person name="Peterson S.W."/>
        </authorList>
    </citation>
    <scope>NUCLEOTIDE SEQUENCE [LARGE SCALE GENOMIC DNA]</scope>
    <source>
        <strain evidence="2 3">DSM 25262</strain>
    </source>
</reference>